<dbReference type="Gene3D" id="3.30.1340.30">
    <property type="match status" value="1"/>
</dbReference>
<proteinExistence type="predicted"/>
<evidence type="ECO:0000259" key="1">
    <source>
        <dbReference type="PROSITE" id="PS50914"/>
    </source>
</evidence>
<dbReference type="Pfam" id="PF04972">
    <property type="entry name" value="BON"/>
    <property type="match status" value="1"/>
</dbReference>
<dbReference type="PANTHER" id="PTHR34606">
    <property type="entry name" value="BON DOMAIN-CONTAINING PROTEIN"/>
    <property type="match status" value="1"/>
</dbReference>
<keyword evidence="3" id="KW-1185">Reference proteome</keyword>
<dbReference type="AlphaFoldDB" id="A0A557QM18"/>
<sequence>MNAAVSPVTTHSASSRVLNRSDIMKHGFTTASLIAIAALSFGLVQPGYAADAPAGAAKPVLSVSAADAAIKGKVEAALAETTTLQDAKIRVDVSDGVILLSGQVSSPAQRDAAAQRAAGVVGVKRVINELAPPTGS</sequence>
<dbReference type="PROSITE" id="PS50914">
    <property type="entry name" value="BON"/>
    <property type="match status" value="1"/>
</dbReference>
<dbReference type="InterPro" id="IPR014004">
    <property type="entry name" value="Transpt-assoc_nodulatn_dom_bac"/>
</dbReference>
<dbReference type="Proteomes" id="UP000319502">
    <property type="component" value="Unassembled WGS sequence"/>
</dbReference>
<evidence type="ECO:0000313" key="3">
    <source>
        <dbReference type="Proteomes" id="UP000319502"/>
    </source>
</evidence>
<dbReference type="InterPro" id="IPR051686">
    <property type="entry name" value="Lipoprotein_DolP"/>
</dbReference>
<organism evidence="2 3">
    <name type="scientific">Denitromonas halophila</name>
    <dbReference type="NCBI Taxonomy" id="1629404"/>
    <lineage>
        <taxon>Bacteria</taxon>
        <taxon>Pseudomonadati</taxon>
        <taxon>Pseudomonadota</taxon>
        <taxon>Betaproteobacteria</taxon>
        <taxon>Rhodocyclales</taxon>
        <taxon>Zoogloeaceae</taxon>
        <taxon>Denitromonas</taxon>
    </lineage>
</organism>
<evidence type="ECO:0000313" key="2">
    <source>
        <dbReference type="EMBL" id="TVO53950.1"/>
    </source>
</evidence>
<accession>A0A557QM18</accession>
<feature type="domain" description="BON" evidence="1">
    <location>
        <begin position="66"/>
        <end position="134"/>
    </location>
</feature>
<dbReference type="InterPro" id="IPR007055">
    <property type="entry name" value="BON_dom"/>
</dbReference>
<dbReference type="EMBL" id="VMNK01000014">
    <property type="protein sequence ID" value="TVO53950.1"/>
    <property type="molecule type" value="Genomic_DNA"/>
</dbReference>
<reference evidence="2 3" key="1">
    <citation type="submission" date="2019-07" db="EMBL/GenBank/DDBJ databases">
        <title>The pathways for chlorine oxyanion respiration interact through the shared metabolite chlorate.</title>
        <authorList>
            <person name="Barnum T.P."/>
            <person name="Cheng Y."/>
            <person name="Hill K.A."/>
            <person name="Lucas L.N."/>
            <person name="Carlson H.K."/>
            <person name="Coates J.D."/>
        </authorList>
    </citation>
    <scope>NUCLEOTIDE SEQUENCE [LARGE SCALE GENOMIC DNA]</scope>
    <source>
        <strain evidence="2 3">SFB-3</strain>
    </source>
</reference>
<dbReference type="SMART" id="SM00749">
    <property type="entry name" value="BON"/>
    <property type="match status" value="1"/>
</dbReference>
<gene>
    <name evidence="2" type="ORF">FHP91_14285</name>
</gene>
<dbReference type="PANTHER" id="PTHR34606:SF15">
    <property type="entry name" value="BON DOMAIN-CONTAINING PROTEIN"/>
    <property type="match status" value="1"/>
</dbReference>
<protein>
    <submittedName>
        <fullName evidence="2">BON domain-containing protein</fullName>
    </submittedName>
</protein>
<comment type="caution">
    <text evidence="2">The sequence shown here is derived from an EMBL/GenBank/DDBJ whole genome shotgun (WGS) entry which is preliminary data.</text>
</comment>
<name>A0A557QM18_9RHOO</name>